<evidence type="ECO:0000313" key="2">
    <source>
        <dbReference type="Proteomes" id="UP000887097"/>
    </source>
</evidence>
<organism evidence="1 2">
    <name type="scientific">Xylanibacter ruminicola</name>
    <name type="common">Prevotella ruminicola</name>
    <dbReference type="NCBI Taxonomy" id="839"/>
    <lineage>
        <taxon>Bacteria</taxon>
        <taxon>Pseudomonadati</taxon>
        <taxon>Bacteroidota</taxon>
        <taxon>Bacteroidia</taxon>
        <taxon>Bacteroidales</taxon>
        <taxon>Prevotellaceae</taxon>
        <taxon>Xylanibacter</taxon>
    </lineage>
</organism>
<dbReference type="RefSeq" id="WP_041385967.1">
    <property type="nucleotide sequence ID" value="NZ_BPTT01000001.1"/>
</dbReference>
<sequence>MEELEVRSYYKKELRAMVGAPRRTFTRWISLHQPALTAMGVGPKARLLPPWAVKYLSKELDIDLPKRKIIKVKP</sequence>
<gene>
    <name evidence="1" type="ORF">PRMUPPPA20_21230</name>
</gene>
<dbReference type="Proteomes" id="UP000887097">
    <property type="component" value="Unassembled WGS sequence"/>
</dbReference>
<evidence type="ECO:0000313" key="1">
    <source>
        <dbReference type="EMBL" id="GJG34014.1"/>
    </source>
</evidence>
<accession>A0AA37I3S6</accession>
<dbReference type="EMBL" id="BPTT01000001">
    <property type="protein sequence ID" value="GJG34014.1"/>
    <property type="molecule type" value="Genomic_DNA"/>
</dbReference>
<proteinExistence type="predicted"/>
<dbReference type="GeneID" id="31501132"/>
<dbReference type="AlphaFoldDB" id="A0AA37I3S6"/>
<name>A0AA37I3S6_XYLRU</name>
<protein>
    <submittedName>
        <fullName evidence="1">Uncharacterized protein</fullName>
    </submittedName>
</protein>
<comment type="caution">
    <text evidence="1">The sequence shown here is derived from an EMBL/GenBank/DDBJ whole genome shotgun (WGS) entry which is preliminary data.</text>
</comment>
<reference evidence="1" key="1">
    <citation type="submission" date="2021-08" db="EMBL/GenBank/DDBJ databases">
        <title>Prevotella lacticifex sp. nov., isolated from rumen of cow.</title>
        <authorList>
            <person name="Shinkai T."/>
            <person name="Ikeyama N."/>
            <person name="Kumagai M."/>
            <person name="Ohmori H."/>
            <person name="Sakamoto M."/>
            <person name="Ohkuma M."/>
            <person name="Mitsumori M."/>
        </authorList>
    </citation>
    <scope>NUCLEOTIDE SEQUENCE</scope>
    <source>
        <strain evidence="1">JCM 8259</strain>
    </source>
</reference>